<evidence type="ECO:0000313" key="2">
    <source>
        <dbReference type="EMBL" id="GAA2151255.1"/>
    </source>
</evidence>
<feature type="region of interest" description="Disordered" evidence="1">
    <location>
        <begin position="1"/>
        <end position="38"/>
    </location>
</feature>
<dbReference type="Gene3D" id="3.30.70.920">
    <property type="match status" value="1"/>
</dbReference>
<comment type="caution">
    <text evidence="2">The sequence shown here is derived from an EMBL/GenBank/DDBJ whole genome shotgun (WGS) entry which is preliminary data.</text>
</comment>
<feature type="region of interest" description="Disordered" evidence="1">
    <location>
        <begin position="117"/>
        <end position="158"/>
    </location>
</feature>
<sequence length="158" mass="16548">MPRPTTGAPSGPSLPPPPAASPPAPIGPPVAAPAATPRGLGRPLRALARVSYGPVPLDFERLAERLPAVESGLALAGDADLELHLACVDQRELRTVVSELRQAGAARVQVELVLRRLTPGRRPDQPGPPRARTPVQTERLPARAEPPALHGHPPDQPA</sequence>
<protein>
    <submittedName>
        <fullName evidence="2">Uncharacterized protein</fullName>
    </submittedName>
</protein>
<feature type="compositionally biased region" description="Low complexity" evidence="1">
    <location>
        <begin position="1"/>
        <end position="11"/>
    </location>
</feature>
<keyword evidence="3" id="KW-1185">Reference proteome</keyword>
<proteinExistence type="predicted"/>
<feature type="compositionally biased region" description="Pro residues" evidence="1">
    <location>
        <begin position="12"/>
        <end position="31"/>
    </location>
</feature>
<accession>A0ABN3A046</accession>
<gene>
    <name evidence="2" type="ORF">GCM10009760_46420</name>
</gene>
<name>A0ABN3A046_9ACTN</name>
<organism evidence="2 3">
    <name type="scientific">Kitasatospora kazusensis</name>
    <dbReference type="NCBI Taxonomy" id="407974"/>
    <lineage>
        <taxon>Bacteria</taxon>
        <taxon>Bacillati</taxon>
        <taxon>Actinomycetota</taxon>
        <taxon>Actinomycetes</taxon>
        <taxon>Kitasatosporales</taxon>
        <taxon>Streptomycetaceae</taxon>
        <taxon>Kitasatospora</taxon>
    </lineage>
</organism>
<dbReference type="Proteomes" id="UP001422759">
    <property type="component" value="Unassembled WGS sequence"/>
</dbReference>
<reference evidence="2 3" key="1">
    <citation type="journal article" date="2019" name="Int. J. Syst. Evol. Microbiol.">
        <title>The Global Catalogue of Microorganisms (GCM) 10K type strain sequencing project: providing services to taxonomists for standard genome sequencing and annotation.</title>
        <authorList>
            <consortium name="The Broad Institute Genomics Platform"/>
            <consortium name="The Broad Institute Genome Sequencing Center for Infectious Disease"/>
            <person name="Wu L."/>
            <person name="Ma J."/>
        </authorList>
    </citation>
    <scope>NUCLEOTIDE SEQUENCE [LARGE SCALE GENOMIC DNA]</scope>
    <source>
        <strain evidence="2 3">JCM 14560</strain>
    </source>
</reference>
<evidence type="ECO:0000313" key="3">
    <source>
        <dbReference type="Proteomes" id="UP001422759"/>
    </source>
</evidence>
<dbReference type="EMBL" id="BAAANT010000031">
    <property type="protein sequence ID" value="GAA2151255.1"/>
    <property type="molecule type" value="Genomic_DNA"/>
</dbReference>
<evidence type="ECO:0000256" key="1">
    <source>
        <dbReference type="SAM" id="MobiDB-lite"/>
    </source>
</evidence>